<dbReference type="InterPro" id="IPR051237">
    <property type="entry name" value="Ferric-chelate_Red/DefProt"/>
</dbReference>
<dbReference type="GO" id="GO:0016020">
    <property type="term" value="C:membrane"/>
    <property type="evidence" value="ECO:0007669"/>
    <property type="project" value="TreeGrafter"/>
</dbReference>
<keyword evidence="2" id="KW-0732">Signal</keyword>
<feature type="domain" description="Reelin" evidence="3">
    <location>
        <begin position="7"/>
        <end position="176"/>
    </location>
</feature>
<dbReference type="OrthoDB" id="6353267at2759"/>
<keyword evidence="1" id="KW-1133">Transmembrane helix</keyword>
<keyword evidence="1" id="KW-0472">Membrane</keyword>
<feature type="chain" id="PRO_5035208517" description="Reelin domain-containing protein" evidence="2">
    <location>
        <begin position="17"/>
        <end position="199"/>
    </location>
</feature>
<dbReference type="InterPro" id="IPR002861">
    <property type="entry name" value="Reeler_dom"/>
</dbReference>
<proteinExistence type="predicted"/>
<dbReference type="PANTHER" id="PTHR45828">
    <property type="entry name" value="CYTOCHROME B561/FERRIC REDUCTASE TRANSMEMBRANE"/>
    <property type="match status" value="1"/>
</dbReference>
<evidence type="ECO:0000313" key="4">
    <source>
        <dbReference type="EMBL" id="CAH0100394.1"/>
    </source>
</evidence>
<dbReference type="EMBL" id="CAKKLH010000035">
    <property type="protein sequence ID" value="CAH0100394.1"/>
    <property type="molecule type" value="Genomic_DNA"/>
</dbReference>
<protein>
    <recommendedName>
        <fullName evidence="3">Reelin domain-containing protein</fullName>
    </recommendedName>
</protein>
<dbReference type="CDD" id="cd08544">
    <property type="entry name" value="Reeler"/>
    <property type="match status" value="1"/>
</dbReference>
<dbReference type="PROSITE" id="PS51019">
    <property type="entry name" value="REELIN"/>
    <property type="match status" value="1"/>
</dbReference>
<sequence length="199" mass="21992">MNYYYFLVFLVARALASPNGAPQQACSSMTPGHGYNPQTKSSPFIVLPLTNEIMQSSFVPIGLSSVTDDYFRGFLVMAFDNDGEPIGRFSDEGDFRFMDCSNGTNVYVNVNNAVTHSTNADKMFVRLNWMPPSYFTGPVHFRATFVKNVSHYWVNINSSVVNVIPFTSMPSSAEVNFANSTISLLALPLLLLALIAAKF</sequence>
<dbReference type="PANTHER" id="PTHR45828:SF36">
    <property type="entry name" value="REELIN DOMAIN-CONTAINING PROTEIN"/>
    <property type="match status" value="1"/>
</dbReference>
<evidence type="ECO:0000256" key="2">
    <source>
        <dbReference type="SAM" id="SignalP"/>
    </source>
</evidence>
<reference evidence="4" key="1">
    <citation type="submission" date="2021-11" db="EMBL/GenBank/DDBJ databases">
        <authorList>
            <person name="Schell T."/>
        </authorList>
    </citation>
    <scope>NUCLEOTIDE SEQUENCE</scope>
    <source>
        <strain evidence="4">M5</strain>
    </source>
</reference>
<evidence type="ECO:0000259" key="3">
    <source>
        <dbReference type="PROSITE" id="PS51019"/>
    </source>
</evidence>
<organism evidence="4 5">
    <name type="scientific">Daphnia galeata</name>
    <dbReference type="NCBI Taxonomy" id="27404"/>
    <lineage>
        <taxon>Eukaryota</taxon>
        <taxon>Metazoa</taxon>
        <taxon>Ecdysozoa</taxon>
        <taxon>Arthropoda</taxon>
        <taxon>Crustacea</taxon>
        <taxon>Branchiopoda</taxon>
        <taxon>Diplostraca</taxon>
        <taxon>Cladocera</taxon>
        <taxon>Anomopoda</taxon>
        <taxon>Daphniidae</taxon>
        <taxon>Daphnia</taxon>
    </lineage>
</organism>
<dbReference type="Gene3D" id="2.60.40.4060">
    <property type="entry name" value="Reeler domain"/>
    <property type="match status" value="1"/>
</dbReference>
<feature type="signal peptide" evidence="2">
    <location>
        <begin position="1"/>
        <end position="16"/>
    </location>
</feature>
<gene>
    <name evidence="4" type="ORF">DGAL_LOCUS2624</name>
</gene>
<dbReference type="InterPro" id="IPR042307">
    <property type="entry name" value="Reeler_sf"/>
</dbReference>
<keyword evidence="5" id="KW-1185">Reference proteome</keyword>
<keyword evidence="1" id="KW-0812">Transmembrane</keyword>
<comment type="caution">
    <text evidence="4">The sequence shown here is derived from an EMBL/GenBank/DDBJ whole genome shotgun (WGS) entry which is preliminary data.</text>
</comment>
<dbReference type="AlphaFoldDB" id="A0A8J2RG53"/>
<dbReference type="Proteomes" id="UP000789390">
    <property type="component" value="Unassembled WGS sequence"/>
</dbReference>
<dbReference type="Pfam" id="PF02014">
    <property type="entry name" value="Reeler"/>
    <property type="match status" value="1"/>
</dbReference>
<accession>A0A8J2RG53</accession>
<evidence type="ECO:0000256" key="1">
    <source>
        <dbReference type="SAM" id="Phobius"/>
    </source>
</evidence>
<name>A0A8J2RG53_9CRUS</name>
<evidence type="ECO:0000313" key="5">
    <source>
        <dbReference type="Proteomes" id="UP000789390"/>
    </source>
</evidence>
<feature type="transmembrane region" description="Helical" evidence="1">
    <location>
        <begin position="177"/>
        <end position="197"/>
    </location>
</feature>